<evidence type="ECO:0000313" key="3">
    <source>
        <dbReference type="Proteomes" id="UP000091820"/>
    </source>
</evidence>
<feature type="compositionally biased region" description="Polar residues" evidence="1">
    <location>
        <begin position="16"/>
        <end position="32"/>
    </location>
</feature>
<evidence type="ECO:0000256" key="1">
    <source>
        <dbReference type="SAM" id="MobiDB-lite"/>
    </source>
</evidence>
<dbReference type="AlphaFoldDB" id="A0A1A9WS50"/>
<accession>A0A1A9WS50</accession>
<dbReference type="VEuPathDB" id="VectorBase:GBRI030074"/>
<sequence length="150" mass="16487">MHATRTLGATDEVSGEVSSTGKVSGEVSSTDEVSGEVSGADKVSGKVSSSTGKVSGLVVVLLKFLERFYKLTKNKVFEEHNRPLKSWYGLDKIIRGLDALVNELKSGGVTLRRHRRQTRANEALQEMFQVLEISQQQNRQSTICINMNSS</sequence>
<name>A0A1A9WS50_9MUSC</name>
<reference evidence="3" key="1">
    <citation type="submission" date="2014-03" db="EMBL/GenBank/DDBJ databases">
        <authorList>
            <person name="Aksoy S."/>
            <person name="Warren W."/>
            <person name="Wilson R.K."/>
        </authorList>
    </citation>
    <scope>NUCLEOTIDE SEQUENCE [LARGE SCALE GENOMIC DNA]</scope>
    <source>
        <strain evidence="3">IAEA</strain>
    </source>
</reference>
<evidence type="ECO:0000313" key="2">
    <source>
        <dbReference type="EnsemblMetazoa" id="GBRI030074-PA"/>
    </source>
</evidence>
<protein>
    <submittedName>
        <fullName evidence="2">Uncharacterized protein</fullName>
    </submittedName>
</protein>
<reference evidence="2" key="2">
    <citation type="submission" date="2020-05" db="UniProtKB">
        <authorList>
            <consortium name="EnsemblMetazoa"/>
        </authorList>
    </citation>
    <scope>IDENTIFICATION</scope>
    <source>
        <strain evidence="2">IAEA</strain>
    </source>
</reference>
<dbReference type="EnsemblMetazoa" id="GBRI030074-RA">
    <property type="protein sequence ID" value="GBRI030074-PA"/>
    <property type="gene ID" value="GBRI030074"/>
</dbReference>
<feature type="region of interest" description="Disordered" evidence="1">
    <location>
        <begin position="1"/>
        <end position="45"/>
    </location>
</feature>
<keyword evidence="3" id="KW-1185">Reference proteome</keyword>
<dbReference type="Proteomes" id="UP000091820">
    <property type="component" value="Unassembled WGS sequence"/>
</dbReference>
<proteinExistence type="predicted"/>
<organism evidence="2 3">
    <name type="scientific">Glossina brevipalpis</name>
    <dbReference type="NCBI Taxonomy" id="37001"/>
    <lineage>
        <taxon>Eukaryota</taxon>
        <taxon>Metazoa</taxon>
        <taxon>Ecdysozoa</taxon>
        <taxon>Arthropoda</taxon>
        <taxon>Hexapoda</taxon>
        <taxon>Insecta</taxon>
        <taxon>Pterygota</taxon>
        <taxon>Neoptera</taxon>
        <taxon>Endopterygota</taxon>
        <taxon>Diptera</taxon>
        <taxon>Brachycera</taxon>
        <taxon>Muscomorpha</taxon>
        <taxon>Hippoboscoidea</taxon>
        <taxon>Glossinidae</taxon>
        <taxon>Glossina</taxon>
    </lineage>
</organism>